<proteinExistence type="predicted"/>
<dbReference type="AlphaFoldDB" id="A0AAV4SIE7"/>
<gene>
    <name evidence="1" type="ORF">CEXT_720321</name>
</gene>
<evidence type="ECO:0008006" key="3">
    <source>
        <dbReference type="Google" id="ProtNLM"/>
    </source>
</evidence>
<dbReference type="Proteomes" id="UP001054945">
    <property type="component" value="Unassembled WGS sequence"/>
</dbReference>
<dbReference type="EMBL" id="BPLR01009572">
    <property type="protein sequence ID" value="GIY32971.1"/>
    <property type="molecule type" value="Genomic_DNA"/>
</dbReference>
<sequence>MQVRDKQLAYQTKANIYAYRRLAMIHAAYHNKHNEQATAIIKNVIKKGHAGIPRHKIDSINPRAKSHRRYHKNNVTRSPRQTSSINDYAPWTLILVSGYPFAFLRSRKQLRRNRTIRERDKNNTGIDHNPVSYSSHFVENPWISFMQKMCVRDRRSKREADDGSSSSSC</sequence>
<evidence type="ECO:0000313" key="1">
    <source>
        <dbReference type="EMBL" id="GIY32971.1"/>
    </source>
</evidence>
<name>A0AAV4SIE7_CAEEX</name>
<comment type="caution">
    <text evidence="1">The sequence shown here is derived from an EMBL/GenBank/DDBJ whole genome shotgun (WGS) entry which is preliminary data.</text>
</comment>
<evidence type="ECO:0000313" key="2">
    <source>
        <dbReference type="Proteomes" id="UP001054945"/>
    </source>
</evidence>
<keyword evidence="2" id="KW-1185">Reference proteome</keyword>
<protein>
    <recommendedName>
        <fullName evidence="3">Ribosomal protein S7</fullName>
    </recommendedName>
</protein>
<accession>A0AAV4SIE7</accession>
<organism evidence="1 2">
    <name type="scientific">Caerostris extrusa</name>
    <name type="common">Bark spider</name>
    <name type="synonym">Caerostris bankana</name>
    <dbReference type="NCBI Taxonomy" id="172846"/>
    <lineage>
        <taxon>Eukaryota</taxon>
        <taxon>Metazoa</taxon>
        <taxon>Ecdysozoa</taxon>
        <taxon>Arthropoda</taxon>
        <taxon>Chelicerata</taxon>
        <taxon>Arachnida</taxon>
        <taxon>Araneae</taxon>
        <taxon>Araneomorphae</taxon>
        <taxon>Entelegynae</taxon>
        <taxon>Araneoidea</taxon>
        <taxon>Araneidae</taxon>
        <taxon>Caerostris</taxon>
    </lineage>
</organism>
<reference evidence="1 2" key="1">
    <citation type="submission" date="2021-06" db="EMBL/GenBank/DDBJ databases">
        <title>Caerostris extrusa draft genome.</title>
        <authorList>
            <person name="Kono N."/>
            <person name="Arakawa K."/>
        </authorList>
    </citation>
    <scope>NUCLEOTIDE SEQUENCE [LARGE SCALE GENOMIC DNA]</scope>
</reference>